<feature type="transmembrane region" description="Helical" evidence="8">
    <location>
        <begin position="161"/>
        <end position="187"/>
    </location>
</feature>
<feature type="transmembrane region" description="Helical" evidence="8">
    <location>
        <begin position="344"/>
        <end position="366"/>
    </location>
</feature>
<feature type="transmembrane region" description="Helical" evidence="8">
    <location>
        <begin position="207"/>
        <end position="227"/>
    </location>
</feature>
<evidence type="ECO:0000256" key="7">
    <source>
        <dbReference type="ARBA" id="ARBA00023136"/>
    </source>
</evidence>
<feature type="transmembrane region" description="Helical" evidence="8">
    <location>
        <begin position="386"/>
        <end position="403"/>
    </location>
</feature>
<dbReference type="GO" id="GO:0016763">
    <property type="term" value="F:pentosyltransferase activity"/>
    <property type="evidence" value="ECO:0007669"/>
    <property type="project" value="TreeGrafter"/>
</dbReference>
<feature type="transmembrane region" description="Helical" evidence="8">
    <location>
        <begin position="315"/>
        <end position="332"/>
    </location>
</feature>
<dbReference type="EMBL" id="SNZH01000004">
    <property type="protein sequence ID" value="TDR45600.1"/>
    <property type="molecule type" value="Genomic_DNA"/>
</dbReference>
<protein>
    <submittedName>
        <fullName evidence="9">4-amino-4-deoxy-L-arabinose transferase-like glycosyltransferase</fullName>
    </submittedName>
</protein>
<dbReference type="GO" id="GO:0009103">
    <property type="term" value="P:lipopolysaccharide biosynthetic process"/>
    <property type="evidence" value="ECO:0007669"/>
    <property type="project" value="UniProtKB-ARBA"/>
</dbReference>
<dbReference type="InterPro" id="IPR050297">
    <property type="entry name" value="LipidA_mod_glycosyltrf_83"/>
</dbReference>
<evidence type="ECO:0000256" key="6">
    <source>
        <dbReference type="ARBA" id="ARBA00022989"/>
    </source>
</evidence>
<keyword evidence="3" id="KW-0328">Glycosyltransferase</keyword>
<keyword evidence="5 8" id="KW-0812">Transmembrane</keyword>
<keyword evidence="2" id="KW-1003">Cell membrane</keyword>
<evidence type="ECO:0000256" key="4">
    <source>
        <dbReference type="ARBA" id="ARBA00022679"/>
    </source>
</evidence>
<accession>A0A4R6Z203</accession>
<comment type="subcellular location">
    <subcellularLocation>
        <location evidence="1">Cell membrane</location>
        <topology evidence="1">Multi-pass membrane protein</topology>
    </subcellularLocation>
</comment>
<organism evidence="9 10">
    <name type="scientific">Tahibacter aquaticus</name>
    <dbReference type="NCBI Taxonomy" id="520092"/>
    <lineage>
        <taxon>Bacteria</taxon>
        <taxon>Pseudomonadati</taxon>
        <taxon>Pseudomonadota</taxon>
        <taxon>Gammaproteobacteria</taxon>
        <taxon>Lysobacterales</taxon>
        <taxon>Rhodanobacteraceae</taxon>
        <taxon>Tahibacter</taxon>
    </lineage>
</organism>
<comment type="caution">
    <text evidence="9">The sequence shown here is derived from an EMBL/GenBank/DDBJ whole genome shotgun (WGS) entry which is preliminary data.</text>
</comment>
<evidence type="ECO:0000256" key="2">
    <source>
        <dbReference type="ARBA" id="ARBA00022475"/>
    </source>
</evidence>
<proteinExistence type="predicted"/>
<evidence type="ECO:0000256" key="3">
    <source>
        <dbReference type="ARBA" id="ARBA00022676"/>
    </source>
</evidence>
<evidence type="ECO:0000256" key="5">
    <source>
        <dbReference type="ARBA" id="ARBA00022692"/>
    </source>
</evidence>
<evidence type="ECO:0000256" key="1">
    <source>
        <dbReference type="ARBA" id="ARBA00004651"/>
    </source>
</evidence>
<reference evidence="9 10" key="1">
    <citation type="submission" date="2019-03" db="EMBL/GenBank/DDBJ databases">
        <title>Genomic Encyclopedia of Type Strains, Phase IV (KMG-IV): sequencing the most valuable type-strain genomes for metagenomic binning, comparative biology and taxonomic classification.</title>
        <authorList>
            <person name="Goeker M."/>
        </authorList>
    </citation>
    <scope>NUCLEOTIDE SEQUENCE [LARGE SCALE GENOMIC DNA]</scope>
    <source>
        <strain evidence="9 10">DSM 21667</strain>
    </source>
</reference>
<evidence type="ECO:0000313" key="10">
    <source>
        <dbReference type="Proteomes" id="UP000295293"/>
    </source>
</evidence>
<dbReference type="PANTHER" id="PTHR33908">
    <property type="entry name" value="MANNOSYLTRANSFERASE YKCB-RELATED"/>
    <property type="match status" value="1"/>
</dbReference>
<keyword evidence="4 9" id="KW-0808">Transferase</keyword>
<feature type="transmembrane region" description="Helical" evidence="8">
    <location>
        <begin position="12"/>
        <end position="29"/>
    </location>
</feature>
<dbReference type="OrthoDB" id="9775035at2"/>
<keyword evidence="6 8" id="KW-1133">Transmembrane helix</keyword>
<keyword evidence="7 8" id="KW-0472">Membrane</keyword>
<dbReference type="AlphaFoldDB" id="A0A4R6Z203"/>
<name>A0A4R6Z203_9GAMM</name>
<dbReference type="Proteomes" id="UP000295293">
    <property type="component" value="Unassembled WGS sequence"/>
</dbReference>
<evidence type="ECO:0000256" key="8">
    <source>
        <dbReference type="SAM" id="Phobius"/>
    </source>
</evidence>
<keyword evidence="10" id="KW-1185">Reference proteome</keyword>
<feature type="transmembrane region" description="Helical" evidence="8">
    <location>
        <begin position="138"/>
        <end position="155"/>
    </location>
</feature>
<dbReference type="GO" id="GO:0005886">
    <property type="term" value="C:plasma membrane"/>
    <property type="evidence" value="ECO:0007669"/>
    <property type="project" value="UniProtKB-SubCell"/>
</dbReference>
<feature type="transmembrane region" description="Helical" evidence="8">
    <location>
        <begin position="410"/>
        <end position="430"/>
    </location>
</feature>
<evidence type="ECO:0000313" key="9">
    <source>
        <dbReference type="EMBL" id="TDR45600.1"/>
    </source>
</evidence>
<gene>
    <name evidence="9" type="ORF">DFR29_10428</name>
</gene>
<dbReference type="PANTHER" id="PTHR33908:SF11">
    <property type="entry name" value="MEMBRANE PROTEIN"/>
    <property type="match status" value="1"/>
</dbReference>
<sequence>MQPALFRFSPPAWLVLWVCALLWAIFQHGPLPLYSTRTLGVAWEMWNQGTFLVPHTNGAPYSHKVPLLFWLIHAGWAAFGVNDVWPRILQVLIAAAWLFTSARLAQAANIGKPSAASLVPWLLIALPYPFLFSLQIMYEVLLALCVAAALCALTGRPRWHWFALAIGAGLLTKGPVMLLHVVFPWLLGPWWSEAARSNRRHWYSGGLLAIAGGIALLLAWAVPAGFVGGEDYRRELFFLQTAGRVVASFDHARPVFWYLPMLLVLMLPWATWPRVWHALATARGPMTDNERFAVSWVLPTFVVFCLISGKQVYYLLPLVPGMAMLLAAALRRQQSRMLGNGRRWRAWPIATVLIGIALLLAALPVWRAHAANAPHWVADTYATAPWFAAGFLALGAVCLLGDPRHELQRIAVCVLLGVALVHTVFARSLFHHFDLRPAAAVLARAEAEGRPIANVGRYEAQFHFVARLNRPLVEIEAHDIGAWAKANPDGVIVRYPARTEPADEKAALLVQPFRSRWIEIWDAQTLAMTTASAFDETTTLFPQE</sequence>
<feature type="transmembrane region" description="Helical" evidence="8">
    <location>
        <begin position="255"/>
        <end position="272"/>
    </location>
</feature>